<dbReference type="PANTHER" id="PTHR47456:SF1">
    <property type="entry name" value="PHD-TYPE DOMAIN-CONTAINING PROTEIN"/>
    <property type="match status" value="1"/>
</dbReference>
<keyword evidence="3" id="KW-1185">Reference proteome</keyword>
<proteinExistence type="predicted"/>
<accession>A0A7M5XJS5</accession>
<name>A0A7M5XJS5_9CNID</name>
<evidence type="ECO:0000256" key="1">
    <source>
        <dbReference type="SAM" id="MobiDB-lite"/>
    </source>
</evidence>
<protein>
    <submittedName>
        <fullName evidence="2">Uncharacterized protein</fullName>
    </submittedName>
</protein>
<dbReference type="PANTHER" id="PTHR47456">
    <property type="entry name" value="PHD-TYPE DOMAIN-CONTAINING PROTEIN"/>
    <property type="match status" value="1"/>
</dbReference>
<dbReference type="AlphaFoldDB" id="A0A7M5XJS5"/>
<dbReference type="RefSeq" id="XP_066928980.1">
    <property type="nucleotide sequence ID" value="XM_067072879.1"/>
</dbReference>
<feature type="region of interest" description="Disordered" evidence="1">
    <location>
        <begin position="361"/>
        <end position="405"/>
    </location>
</feature>
<evidence type="ECO:0000313" key="3">
    <source>
        <dbReference type="Proteomes" id="UP000594262"/>
    </source>
</evidence>
<evidence type="ECO:0000313" key="2">
    <source>
        <dbReference type="EnsemblMetazoa" id="CLYHEMP024198.1"/>
    </source>
</evidence>
<dbReference type="GeneID" id="136816538"/>
<sequence length="617" mass="70026">MRKPRYTIFLGYGEEAESLLKLFEQVKCRTGISSNIPFIKLLLTFFERSFNGNDEIEASEAAPDDNSSVQNNDIDLNVSKGIYEYPNSDQPSNILSAEKLEDNMKDVVMTKEVTEKKYQRKSSLENNDTNKSNDSLETIDMSTLRTSSNLDKMEENYSNNSAVRLSSFKDCCHNNHERESTIISSVSNSAPCGPVDDTFNNMDDSMACAVAKSICCTRFDEITKNSNVIQELSDQVVAEIVNVDEPGPSFPPKMMKIDEIKLSDGMEDDKVDEDLLREQEKEEIPQTPLDVINKFMEHVQKELDYYHGFISSGSKLREFLEEYRKVTNMVFTVRSSRSYIKKRAALNSNILDAAHQTLGESDITEERALDENNMTEEMDEDTSLDKTASKDRTNKKERKNSSISKPEEYTVMDSIMTGPLRWEYDFGMPPIPFTGTPFCIIGNTHYKCFYACPDSRTLRKRKLTEDDQTLENMVKKRSRRSLKRDCKAMMCIKSIVCFPEHTVKHSIQKASSKKACRKLKASALNQIRDAFLNGEAIGHPAFWLHVPLPEAHTTHDLFPENVEERLIEQPTDSMDAITHILSVAARYGSKVQMSSKGTDNVLEVHLNQPSASGEETC</sequence>
<dbReference type="GO" id="GO:0003700">
    <property type="term" value="F:DNA-binding transcription factor activity"/>
    <property type="evidence" value="ECO:0007669"/>
    <property type="project" value="InterPro"/>
</dbReference>
<dbReference type="Proteomes" id="UP000594262">
    <property type="component" value="Unplaced"/>
</dbReference>
<reference evidence="2" key="1">
    <citation type="submission" date="2021-01" db="UniProtKB">
        <authorList>
            <consortium name="EnsemblMetazoa"/>
        </authorList>
    </citation>
    <scope>IDENTIFICATION</scope>
</reference>
<feature type="compositionally biased region" description="Acidic residues" evidence="1">
    <location>
        <begin position="373"/>
        <end position="382"/>
    </location>
</feature>
<feature type="compositionally biased region" description="Basic and acidic residues" evidence="1">
    <location>
        <begin position="383"/>
        <end position="394"/>
    </location>
</feature>
<feature type="region of interest" description="Disordered" evidence="1">
    <location>
        <begin position="112"/>
        <end position="135"/>
    </location>
</feature>
<dbReference type="InterPro" id="IPR029309">
    <property type="entry name" value="CaRF"/>
</dbReference>
<feature type="compositionally biased region" description="Polar residues" evidence="1">
    <location>
        <begin position="124"/>
        <end position="135"/>
    </location>
</feature>
<dbReference type="OrthoDB" id="10584006at2759"/>
<dbReference type="EnsemblMetazoa" id="CLYHEMT024198.1">
    <property type="protein sequence ID" value="CLYHEMP024198.1"/>
    <property type="gene ID" value="CLYHEMG024198"/>
</dbReference>
<dbReference type="Pfam" id="PF15299">
    <property type="entry name" value="ALS2CR8"/>
    <property type="match status" value="1"/>
</dbReference>
<organism evidence="2 3">
    <name type="scientific">Clytia hemisphaerica</name>
    <dbReference type="NCBI Taxonomy" id="252671"/>
    <lineage>
        <taxon>Eukaryota</taxon>
        <taxon>Metazoa</taxon>
        <taxon>Cnidaria</taxon>
        <taxon>Hydrozoa</taxon>
        <taxon>Hydroidolina</taxon>
        <taxon>Leptothecata</taxon>
        <taxon>Obeliida</taxon>
        <taxon>Clytiidae</taxon>
        <taxon>Clytia</taxon>
    </lineage>
</organism>